<proteinExistence type="predicted"/>
<evidence type="ECO:0000313" key="2">
    <source>
        <dbReference type="EMBL" id="MBP1850909.1"/>
    </source>
</evidence>
<name>A0ABS4DZ39_9HYPH</name>
<dbReference type="EMBL" id="JAGGJU010000005">
    <property type="protein sequence ID" value="MBP1850909.1"/>
    <property type="molecule type" value="Genomic_DNA"/>
</dbReference>
<comment type="caution">
    <text evidence="2">The sequence shown here is derived from an EMBL/GenBank/DDBJ whole genome shotgun (WGS) entry which is preliminary data.</text>
</comment>
<reference evidence="2 3" key="1">
    <citation type="submission" date="2021-03" db="EMBL/GenBank/DDBJ databases">
        <title>Genomic Encyclopedia of Type Strains, Phase IV (KMG-IV): sequencing the most valuable type-strain genomes for metagenomic binning, comparative biology and taxonomic classification.</title>
        <authorList>
            <person name="Goeker M."/>
        </authorList>
    </citation>
    <scope>NUCLEOTIDE SEQUENCE [LARGE SCALE GENOMIC DNA]</scope>
    <source>
        <strain evidence="2 3">DSM 21600</strain>
    </source>
</reference>
<protein>
    <submittedName>
        <fullName evidence="2">Uncharacterized protein</fullName>
    </submittedName>
</protein>
<dbReference type="RefSeq" id="WP_209945082.1">
    <property type="nucleotide sequence ID" value="NZ_JAGGJU010000005.1"/>
</dbReference>
<evidence type="ECO:0000313" key="3">
    <source>
        <dbReference type="Proteomes" id="UP000759443"/>
    </source>
</evidence>
<dbReference type="Proteomes" id="UP000759443">
    <property type="component" value="Unassembled WGS sequence"/>
</dbReference>
<gene>
    <name evidence="2" type="ORF">J2Z17_002346</name>
</gene>
<accession>A0ABS4DZ39</accession>
<organism evidence="2 3">
    <name type="scientific">Rhizobium halophytocola</name>
    <dbReference type="NCBI Taxonomy" id="735519"/>
    <lineage>
        <taxon>Bacteria</taxon>
        <taxon>Pseudomonadati</taxon>
        <taxon>Pseudomonadota</taxon>
        <taxon>Alphaproteobacteria</taxon>
        <taxon>Hyphomicrobiales</taxon>
        <taxon>Rhizobiaceae</taxon>
        <taxon>Rhizobium/Agrobacterium group</taxon>
        <taxon>Rhizobium</taxon>
    </lineage>
</organism>
<feature type="compositionally biased region" description="Low complexity" evidence="1">
    <location>
        <begin position="30"/>
        <end position="61"/>
    </location>
</feature>
<evidence type="ECO:0000256" key="1">
    <source>
        <dbReference type="SAM" id="MobiDB-lite"/>
    </source>
</evidence>
<keyword evidence="3" id="KW-1185">Reference proteome</keyword>
<feature type="region of interest" description="Disordered" evidence="1">
    <location>
        <begin position="30"/>
        <end position="77"/>
    </location>
</feature>
<sequence>MKRSISTTSGDLAQALRALVLGRLAAVARPKGPSVVGAEAGPAAARGGQPPEGAPEGAAEVAKGDEAANGSPGKARR</sequence>